<accession>A0A266Q1B7</accession>
<dbReference type="PROSITE" id="PS51257">
    <property type="entry name" value="PROKAR_LIPOPROTEIN"/>
    <property type="match status" value="1"/>
</dbReference>
<dbReference type="AlphaFoldDB" id="A0A266Q1B7"/>
<dbReference type="GO" id="GO:0043165">
    <property type="term" value="P:Gram-negative-bacterium-type cell outer membrane assembly"/>
    <property type="evidence" value="ECO:0007669"/>
    <property type="project" value="UniProtKB-UniRule"/>
</dbReference>
<protein>
    <recommendedName>
        <fullName evidence="6">LPS-assembly lipoprotein LptE</fullName>
    </recommendedName>
</protein>
<keyword evidence="1 6" id="KW-0732">Signal</keyword>
<dbReference type="PANTHER" id="PTHR38098">
    <property type="entry name" value="LPS-ASSEMBLY LIPOPROTEIN LPTE"/>
    <property type="match status" value="1"/>
</dbReference>
<dbReference type="GO" id="GO:0009279">
    <property type="term" value="C:cell outer membrane"/>
    <property type="evidence" value="ECO:0007669"/>
    <property type="project" value="UniProtKB-SubCell"/>
</dbReference>
<sequence>MKKVIAGLLILTLSACGWHLRGSSAGGDKLAMTAPLDLVIVTDDDHTPLMDAVRQALPAYRINEQKSATANSLRLMLGQEKMDKRTAGVGSDALTSAYEIILSIDYSVSNDNGVITPRNTRASLSRSYDYNVNNANSAAQEEELILQEMRRELAQSILRRTKSLAHKAPAVSPAPAAQ</sequence>
<dbReference type="Proteomes" id="UP000216101">
    <property type="component" value="Unassembled WGS sequence"/>
</dbReference>
<evidence type="ECO:0000313" key="9">
    <source>
        <dbReference type="Proteomes" id="UP000216101"/>
    </source>
</evidence>
<dbReference type="HAMAP" id="MF_01186">
    <property type="entry name" value="LPS_assembly_LptE"/>
    <property type="match status" value="1"/>
</dbReference>
<dbReference type="RefSeq" id="WP_094986300.1">
    <property type="nucleotide sequence ID" value="NZ_NHNI01000004.1"/>
</dbReference>
<keyword evidence="7" id="KW-0175">Coiled coil</keyword>
<keyword evidence="5 6" id="KW-0449">Lipoprotein</keyword>
<evidence type="ECO:0000313" key="8">
    <source>
        <dbReference type="EMBL" id="OZY83667.1"/>
    </source>
</evidence>
<dbReference type="Gene3D" id="3.30.160.150">
    <property type="entry name" value="Lipoprotein like domain"/>
    <property type="match status" value="1"/>
</dbReference>
<keyword evidence="4 6" id="KW-0998">Cell outer membrane</keyword>
<organism evidence="8 9">
    <name type="scientific">Cellvibrio mixtus</name>
    <dbReference type="NCBI Taxonomy" id="39650"/>
    <lineage>
        <taxon>Bacteria</taxon>
        <taxon>Pseudomonadati</taxon>
        <taxon>Pseudomonadota</taxon>
        <taxon>Gammaproteobacteria</taxon>
        <taxon>Cellvibrionales</taxon>
        <taxon>Cellvibrionaceae</taxon>
        <taxon>Cellvibrio</taxon>
    </lineage>
</organism>
<reference evidence="9" key="1">
    <citation type="submission" date="2017-05" db="EMBL/GenBank/DDBJ databases">
        <authorList>
            <person name="Barney B.M."/>
        </authorList>
    </citation>
    <scope>NUCLEOTIDE SEQUENCE [LARGE SCALE GENOMIC DNA]</scope>
    <source>
        <strain evidence="9">PSBB022</strain>
    </source>
</reference>
<evidence type="ECO:0000256" key="7">
    <source>
        <dbReference type="SAM" id="Coils"/>
    </source>
</evidence>
<proteinExistence type="inferred from homology"/>
<gene>
    <name evidence="6" type="primary">lptE</name>
    <name evidence="8" type="ORF">CBP51_19920</name>
</gene>
<dbReference type="GO" id="GO:1990351">
    <property type="term" value="C:transporter complex"/>
    <property type="evidence" value="ECO:0007669"/>
    <property type="project" value="TreeGrafter"/>
</dbReference>
<dbReference type="GO" id="GO:0001530">
    <property type="term" value="F:lipopolysaccharide binding"/>
    <property type="evidence" value="ECO:0007669"/>
    <property type="project" value="TreeGrafter"/>
</dbReference>
<keyword evidence="9" id="KW-1185">Reference proteome</keyword>
<comment type="subcellular location">
    <subcellularLocation>
        <location evidence="6">Cell outer membrane</location>
        <topology evidence="6">Lipid-anchor</topology>
    </subcellularLocation>
</comment>
<evidence type="ECO:0000256" key="6">
    <source>
        <dbReference type="HAMAP-Rule" id="MF_01186"/>
    </source>
</evidence>
<keyword evidence="2 6" id="KW-0472">Membrane</keyword>
<evidence type="ECO:0000256" key="5">
    <source>
        <dbReference type="ARBA" id="ARBA00023288"/>
    </source>
</evidence>
<evidence type="ECO:0000256" key="3">
    <source>
        <dbReference type="ARBA" id="ARBA00023139"/>
    </source>
</evidence>
<name>A0A266Q1B7_9GAMM</name>
<feature type="coiled-coil region" evidence="7">
    <location>
        <begin position="132"/>
        <end position="159"/>
    </location>
</feature>
<dbReference type="InterPro" id="IPR007485">
    <property type="entry name" value="LPS_assembly_LptE"/>
</dbReference>
<evidence type="ECO:0000256" key="4">
    <source>
        <dbReference type="ARBA" id="ARBA00023237"/>
    </source>
</evidence>
<comment type="subunit">
    <text evidence="6">Component of the lipopolysaccharide transport and assembly complex. Interacts with LptD.</text>
</comment>
<evidence type="ECO:0000256" key="1">
    <source>
        <dbReference type="ARBA" id="ARBA00022729"/>
    </source>
</evidence>
<comment type="similarity">
    <text evidence="6">Belongs to the LptE lipoprotein family.</text>
</comment>
<dbReference type="PANTHER" id="PTHR38098:SF1">
    <property type="entry name" value="LPS-ASSEMBLY LIPOPROTEIN LPTE"/>
    <property type="match status" value="1"/>
</dbReference>
<evidence type="ECO:0000256" key="2">
    <source>
        <dbReference type="ARBA" id="ARBA00023136"/>
    </source>
</evidence>
<dbReference type="EMBL" id="NHNI01000004">
    <property type="protein sequence ID" value="OZY83667.1"/>
    <property type="molecule type" value="Genomic_DNA"/>
</dbReference>
<keyword evidence="3 6" id="KW-0564">Palmitate</keyword>
<comment type="caution">
    <text evidence="8">The sequence shown here is derived from an EMBL/GenBank/DDBJ whole genome shotgun (WGS) entry which is preliminary data.</text>
</comment>
<comment type="function">
    <text evidence="6">Together with LptD, is involved in the assembly of lipopolysaccharide (LPS) at the surface of the outer membrane. Required for the proper assembly of LptD. Binds LPS and may serve as the LPS recognition site at the outer membrane.</text>
</comment>
<dbReference type="Pfam" id="PF04390">
    <property type="entry name" value="LptE"/>
    <property type="match status" value="1"/>
</dbReference>
<dbReference type="GO" id="GO:0015920">
    <property type="term" value="P:lipopolysaccharide transport"/>
    <property type="evidence" value="ECO:0007669"/>
    <property type="project" value="TreeGrafter"/>
</dbReference>